<dbReference type="AlphaFoldDB" id="A0A420UBH4"/>
<dbReference type="Proteomes" id="UP000283569">
    <property type="component" value="Unassembled WGS sequence"/>
</dbReference>
<protein>
    <submittedName>
        <fullName evidence="1">Uncharacterized protein</fullName>
    </submittedName>
</protein>
<name>A0A420UBH4_GIBIN</name>
<sequence>MALFIGFYTFLTTLHYDKSYLEIPPPTGWPELTPESCAHFKSDYAIQAIRHLPYFDSTCIEYVHYKSKLLDLIAFTLDDFEKHKNYHQDWEIWS</sequence>
<gene>
    <name evidence="1" type="ORF">BFJ72_g505</name>
</gene>
<organism evidence="1 2">
    <name type="scientific">Gibberella intermedia</name>
    <name type="common">Bulb rot disease fungus</name>
    <name type="synonym">Fusarium proliferatum</name>
    <dbReference type="NCBI Taxonomy" id="948311"/>
    <lineage>
        <taxon>Eukaryota</taxon>
        <taxon>Fungi</taxon>
        <taxon>Dikarya</taxon>
        <taxon>Ascomycota</taxon>
        <taxon>Pezizomycotina</taxon>
        <taxon>Sordariomycetes</taxon>
        <taxon>Hypocreomycetidae</taxon>
        <taxon>Hypocreales</taxon>
        <taxon>Nectriaceae</taxon>
        <taxon>Fusarium</taxon>
        <taxon>Fusarium fujikuroi species complex</taxon>
    </lineage>
</organism>
<dbReference type="EMBL" id="MRDB01000001">
    <property type="protein sequence ID" value="RKL51052.1"/>
    <property type="molecule type" value="Genomic_DNA"/>
</dbReference>
<reference evidence="1 2" key="1">
    <citation type="journal article" date="2018" name="Sci. Rep.">
        <title>Characterisation of pathogen-specific regions and novel effector candidates in Fusarium oxysporum f. sp. cepae.</title>
        <authorList>
            <person name="Armitage A.D."/>
            <person name="Taylor A."/>
            <person name="Sobczyk M.K."/>
            <person name="Baxter L."/>
            <person name="Greenfield B.P."/>
            <person name="Bates H.J."/>
            <person name="Wilson F."/>
            <person name="Jackson A.C."/>
            <person name="Ott S."/>
            <person name="Harrison R.J."/>
            <person name="Clarkson J.P."/>
        </authorList>
    </citation>
    <scope>NUCLEOTIDE SEQUENCE [LARGE SCALE GENOMIC DNA]</scope>
    <source>
        <strain evidence="1 2">Fp_A8</strain>
    </source>
</reference>
<evidence type="ECO:0000313" key="2">
    <source>
        <dbReference type="Proteomes" id="UP000283569"/>
    </source>
</evidence>
<comment type="caution">
    <text evidence="1">The sequence shown here is derived from an EMBL/GenBank/DDBJ whole genome shotgun (WGS) entry which is preliminary data.</text>
</comment>
<proteinExistence type="predicted"/>
<accession>A0A420UBH4</accession>
<evidence type="ECO:0000313" key="1">
    <source>
        <dbReference type="EMBL" id="RKL51052.1"/>
    </source>
</evidence>